<accession>A0ABY7UPF9</accession>
<keyword evidence="2" id="KW-1185">Reference proteome</keyword>
<evidence type="ECO:0000313" key="2">
    <source>
        <dbReference type="Proteomes" id="UP001216899"/>
    </source>
</evidence>
<sequence length="135" mass="15078">MPPENSTEKASAEHRLLASIDLIDAAAACRLLRIETDDPEGAMQAMVRKDAIITLVQNGRTMVPQFQIDTERGRVFDVVLNLLKLKPCRMSNLRLAYWLTRAHVDLGGPPADRFGHDDATIVAAFRLYIEPEHQG</sequence>
<dbReference type="RefSeq" id="WP_273742984.1">
    <property type="nucleotide sequence ID" value="NZ_CP117466.1"/>
</dbReference>
<organism evidence="1 2">
    <name type="scientific">Paracoccus marcusii</name>
    <dbReference type="NCBI Taxonomy" id="59779"/>
    <lineage>
        <taxon>Bacteria</taxon>
        <taxon>Pseudomonadati</taxon>
        <taxon>Pseudomonadota</taxon>
        <taxon>Alphaproteobacteria</taxon>
        <taxon>Rhodobacterales</taxon>
        <taxon>Paracoccaceae</taxon>
        <taxon>Paracoccus</taxon>
    </lineage>
</organism>
<name>A0ABY7UPF9_9RHOB</name>
<reference evidence="1 2" key="1">
    <citation type="submission" date="2023-02" db="EMBL/GenBank/DDBJ databases">
        <title>Whole genome sequenc of Paracoccus marcusii MBLB0836.</title>
        <authorList>
            <person name="Seo M.-J."/>
            <person name="Cho E.-S."/>
            <person name="Hwang C.Y."/>
        </authorList>
    </citation>
    <scope>NUCLEOTIDE SEQUENCE [LARGE SCALE GENOMIC DNA]</scope>
    <source>
        <strain evidence="1 2">MBLB0836</strain>
    </source>
</reference>
<protein>
    <submittedName>
        <fullName evidence="1">Uncharacterized protein</fullName>
    </submittedName>
</protein>
<dbReference type="EMBL" id="CP117466">
    <property type="protein sequence ID" value="WDA11823.1"/>
    <property type="molecule type" value="Genomic_DNA"/>
</dbReference>
<evidence type="ECO:0000313" key="1">
    <source>
        <dbReference type="EMBL" id="WDA11823.1"/>
    </source>
</evidence>
<gene>
    <name evidence="1" type="ORF">PRL19_11005</name>
</gene>
<proteinExistence type="predicted"/>
<dbReference type="Proteomes" id="UP001216899">
    <property type="component" value="Chromosome"/>
</dbReference>